<feature type="transmembrane region" description="Helical" evidence="3">
    <location>
        <begin position="325"/>
        <end position="343"/>
    </location>
</feature>
<feature type="transmembrane region" description="Helical" evidence="3">
    <location>
        <begin position="300"/>
        <end position="319"/>
    </location>
</feature>
<feature type="coiled-coil region" evidence="1">
    <location>
        <begin position="125"/>
        <end position="152"/>
    </location>
</feature>
<proteinExistence type="predicted"/>
<dbReference type="OrthoDB" id="386852at2759"/>
<keyword evidence="4" id="KW-0732">Signal</keyword>
<feature type="region of interest" description="Disordered" evidence="2">
    <location>
        <begin position="60"/>
        <end position="101"/>
    </location>
</feature>
<feature type="coiled-coil region" evidence="1">
    <location>
        <begin position="612"/>
        <end position="639"/>
    </location>
</feature>
<feature type="compositionally biased region" description="Basic and acidic residues" evidence="2">
    <location>
        <begin position="502"/>
        <end position="518"/>
    </location>
</feature>
<evidence type="ECO:0000313" key="5">
    <source>
        <dbReference type="EMBL" id="ANQ06475.1"/>
    </source>
</evidence>
<feature type="transmembrane region" description="Helical" evidence="3">
    <location>
        <begin position="781"/>
        <end position="801"/>
    </location>
</feature>
<dbReference type="GeneID" id="30907704"/>
<feature type="coiled-coil region" evidence="1">
    <location>
        <begin position="176"/>
        <end position="210"/>
    </location>
</feature>
<evidence type="ECO:0008006" key="7">
    <source>
        <dbReference type="Google" id="ProtNLM"/>
    </source>
</evidence>
<keyword evidence="3" id="KW-1133">Transmembrane helix</keyword>
<evidence type="ECO:0000256" key="3">
    <source>
        <dbReference type="SAM" id="Phobius"/>
    </source>
</evidence>
<feature type="region of interest" description="Disordered" evidence="2">
    <location>
        <begin position="426"/>
        <end position="573"/>
    </location>
</feature>
<reference evidence="6" key="1">
    <citation type="submission" date="2016-06" db="EMBL/GenBank/DDBJ databases">
        <title>First high quality genome sequence of Plasmodium coatneyi using continuous long reads from single molecule, real-time sequencing.</title>
        <authorList>
            <person name="Chien J.-T."/>
            <person name="Pakala S.B."/>
            <person name="Geraldo J.A."/>
            <person name="Lapp S.A."/>
            <person name="Barnwell J.W."/>
            <person name="Kissinger J.C."/>
            <person name="Galinski M.R."/>
            <person name="Humphrey J.C."/>
        </authorList>
    </citation>
    <scope>NUCLEOTIDE SEQUENCE [LARGE SCALE GENOMIC DNA]</scope>
    <source>
        <strain evidence="6">Hackeri</strain>
    </source>
</reference>
<feature type="compositionally biased region" description="Basic and acidic residues" evidence="2">
    <location>
        <begin position="525"/>
        <end position="573"/>
    </location>
</feature>
<feature type="region of interest" description="Disordered" evidence="2">
    <location>
        <begin position="838"/>
        <end position="882"/>
    </location>
</feature>
<feature type="signal peptide" evidence="4">
    <location>
        <begin position="1"/>
        <end position="19"/>
    </location>
</feature>
<evidence type="ECO:0000313" key="6">
    <source>
        <dbReference type="Proteomes" id="UP000092716"/>
    </source>
</evidence>
<dbReference type="Proteomes" id="UP000092716">
    <property type="component" value="Chromosome 4"/>
</dbReference>
<feature type="compositionally biased region" description="Basic and acidic residues" evidence="2">
    <location>
        <begin position="440"/>
        <end position="488"/>
    </location>
</feature>
<keyword evidence="6" id="KW-1185">Reference proteome</keyword>
<keyword evidence="3" id="KW-0472">Membrane</keyword>
<keyword evidence="3" id="KW-0812">Transmembrane</keyword>
<feature type="compositionally biased region" description="Basic and acidic residues" evidence="2">
    <location>
        <begin position="60"/>
        <end position="77"/>
    </location>
</feature>
<feature type="chain" id="PRO_5008521252" description="Pv-fam-b protein" evidence="4">
    <location>
        <begin position="20"/>
        <end position="895"/>
    </location>
</feature>
<gene>
    <name evidence="5" type="ORF">PCOAH_00009810</name>
</gene>
<accession>A0A1B1DV67</accession>
<dbReference type="VEuPathDB" id="PlasmoDB:PCOAH_00009810"/>
<keyword evidence="1" id="KW-0175">Coiled coil</keyword>
<sequence>MLAILPKISMLVFLPLACQYDNGLSSCSVNLETRNATAATSQVRTSRLLLAEIGTEHESSCDSESDLCKSEERKSESPSDVETVYEESPPNDVKEETSLQDGQNLSYSVDKDILEKTENTGISNCVAFKKKIKEIEEQLNLSKQKVENIKMINIGDHTKKFGETVENIKSMKEKALKAEMTNMAEYKKRLDEALAKMNMMKEKLKEQKIINPEVHKMVEHQKVLREIGDFIKTKYNADVNSALDSMKRIRERKVVVPNPVGMLDSQIEKKLFETCSYIDECEYNPNISKNQYRLLKIKKYGAILALPFVIALSSLGLYAEESLHSVIFGFAALSFIIFFYILVKILKYDLRSHGIHNPHFMDYGTISKTLHTGHSIDTTLDLRHNRLLGRHELITKVDEEGLKEQLGYNTRRKSVLLKGENQLDKEAAERGKVKSGNSSKSEDEKCLNLKFGHESKKEKGKNGNLKIKSELKNGNKIKNEEKEKKQGQKGENVITVEVGETSDDRRSENELTEADAKAEVGTTSDDQRSENELTEADAKAELGAESDDQRSDNKNISTEKVEVEGDEQTGKDKLVYEVEEVNVDEECENKEPKKRAINVEVFLEKKEEKKGKVNIELILQKALEDKDELINNDDDSKRKESIENIAAEGDDDKLGNLDSITPDVIDDRQLEEDEIDDKKLKSKLRRKKIKKKIIFVLKKFGKILRYINIIGLIIEKINKRIDKYVEKLMFKAYGMVDEYKKDPSISKREYQLINFAYKAFFFIIPIMIIAIGIVISQVSNAPTFVTGFIIMMGISFFIGNIKRSIRYQFKRKGIENPGFLDYLDLLEKFLMKFEKEEEHPEGDIADGENAEGENTDGENTDGENTDGENTDGEEELPQIKNLSDLIALIMESRNS</sequence>
<organism evidence="5 6">
    <name type="scientific">Plasmodium coatneyi</name>
    <dbReference type="NCBI Taxonomy" id="208452"/>
    <lineage>
        <taxon>Eukaryota</taxon>
        <taxon>Sar</taxon>
        <taxon>Alveolata</taxon>
        <taxon>Apicomplexa</taxon>
        <taxon>Aconoidasida</taxon>
        <taxon>Haemosporida</taxon>
        <taxon>Plasmodiidae</taxon>
        <taxon>Plasmodium</taxon>
    </lineage>
</organism>
<protein>
    <recommendedName>
        <fullName evidence="7">Pv-fam-b protein</fullName>
    </recommendedName>
</protein>
<feature type="compositionally biased region" description="Acidic residues" evidence="2">
    <location>
        <begin position="843"/>
        <end position="876"/>
    </location>
</feature>
<name>A0A1B1DV67_9APIC</name>
<evidence type="ECO:0000256" key="1">
    <source>
        <dbReference type="SAM" id="Coils"/>
    </source>
</evidence>
<dbReference type="AlphaFoldDB" id="A0A1B1DV67"/>
<dbReference type="EMBL" id="CP016242">
    <property type="protein sequence ID" value="ANQ06475.1"/>
    <property type="molecule type" value="Genomic_DNA"/>
</dbReference>
<evidence type="ECO:0000256" key="4">
    <source>
        <dbReference type="SAM" id="SignalP"/>
    </source>
</evidence>
<feature type="transmembrane region" description="Helical" evidence="3">
    <location>
        <begin position="755"/>
        <end position="775"/>
    </location>
</feature>
<dbReference type="RefSeq" id="XP_019913170.1">
    <property type="nucleotide sequence ID" value="XM_020057790.1"/>
</dbReference>
<dbReference type="KEGG" id="pcot:PCOAH_00009810"/>
<evidence type="ECO:0000256" key="2">
    <source>
        <dbReference type="SAM" id="MobiDB-lite"/>
    </source>
</evidence>